<gene>
    <name evidence="7" type="primary">106079445</name>
</gene>
<keyword evidence="2 3" id="KW-0326">Glycosidase</keyword>
<dbReference type="GO" id="GO:0005576">
    <property type="term" value="C:extracellular region"/>
    <property type="evidence" value="ECO:0007669"/>
    <property type="project" value="TreeGrafter"/>
</dbReference>
<dbReference type="AlphaFoldDB" id="A0A2C9LCM4"/>
<dbReference type="EnsemblMetazoa" id="BGLB029695-RA">
    <property type="protein sequence ID" value="BGLB029695-PA"/>
    <property type="gene ID" value="BGLB029695"/>
</dbReference>
<dbReference type="SUPFAM" id="SSF51445">
    <property type="entry name" value="(Trans)glycosidases"/>
    <property type="match status" value="1"/>
</dbReference>
<dbReference type="Gene3D" id="3.20.20.80">
    <property type="entry name" value="Glycosidases"/>
    <property type="match status" value="2"/>
</dbReference>
<evidence type="ECO:0000256" key="5">
    <source>
        <dbReference type="SAM" id="SignalP"/>
    </source>
</evidence>
<comment type="similarity">
    <text evidence="4">Belongs to the glycosyl hydrolase 18 family.</text>
</comment>
<feature type="domain" description="GH18" evidence="6">
    <location>
        <begin position="21"/>
        <end position="340"/>
    </location>
</feature>
<dbReference type="SMART" id="SM00636">
    <property type="entry name" value="Glyco_18"/>
    <property type="match status" value="1"/>
</dbReference>
<dbReference type="Pfam" id="PF00704">
    <property type="entry name" value="Glyco_hydro_18"/>
    <property type="match status" value="1"/>
</dbReference>
<keyword evidence="5" id="KW-0732">Signal</keyword>
<feature type="signal peptide" evidence="5">
    <location>
        <begin position="1"/>
        <end position="20"/>
    </location>
</feature>
<evidence type="ECO:0000256" key="3">
    <source>
        <dbReference type="RuleBase" id="RU000489"/>
    </source>
</evidence>
<dbReference type="InterPro" id="IPR001223">
    <property type="entry name" value="Glyco_hydro18_cat"/>
</dbReference>
<accession>A0A2C9LCM4</accession>
<protein>
    <recommendedName>
        <fullName evidence="6">GH18 domain-containing protein</fullName>
    </recommendedName>
</protein>
<dbReference type="GO" id="GO:0005975">
    <property type="term" value="P:carbohydrate metabolic process"/>
    <property type="evidence" value="ECO:0007669"/>
    <property type="project" value="InterPro"/>
</dbReference>
<evidence type="ECO:0000256" key="2">
    <source>
        <dbReference type="ARBA" id="ARBA00023295"/>
    </source>
</evidence>
<evidence type="ECO:0000313" key="8">
    <source>
        <dbReference type="Proteomes" id="UP000076420"/>
    </source>
</evidence>
<name>A0A2C9LCM4_BIOGL</name>
<dbReference type="InterPro" id="IPR017853">
    <property type="entry name" value="GH"/>
</dbReference>
<evidence type="ECO:0000313" key="7">
    <source>
        <dbReference type="EnsemblMetazoa" id="BGLB029695-PA"/>
    </source>
</evidence>
<dbReference type="Proteomes" id="UP000076420">
    <property type="component" value="Unassembled WGS sequence"/>
</dbReference>
<organism evidence="7 8">
    <name type="scientific">Biomphalaria glabrata</name>
    <name type="common">Bloodfluke planorb</name>
    <name type="synonym">Freshwater snail</name>
    <dbReference type="NCBI Taxonomy" id="6526"/>
    <lineage>
        <taxon>Eukaryota</taxon>
        <taxon>Metazoa</taxon>
        <taxon>Spiralia</taxon>
        <taxon>Lophotrochozoa</taxon>
        <taxon>Mollusca</taxon>
        <taxon>Gastropoda</taxon>
        <taxon>Heterobranchia</taxon>
        <taxon>Euthyneura</taxon>
        <taxon>Panpulmonata</taxon>
        <taxon>Hygrophila</taxon>
        <taxon>Lymnaeoidea</taxon>
        <taxon>Planorbidae</taxon>
        <taxon>Biomphalaria</taxon>
    </lineage>
</organism>
<dbReference type="PROSITE" id="PS51910">
    <property type="entry name" value="GH18_2"/>
    <property type="match status" value="1"/>
</dbReference>
<evidence type="ECO:0000256" key="4">
    <source>
        <dbReference type="RuleBase" id="RU004453"/>
    </source>
</evidence>
<proteinExistence type="inferred from homology"/>
<dbReference type="PANTHER" id="PTHR11177">
    <property type="entry name" value="CHITINASE"/>
    <property type="match status" value="1"/>
</dbReference>
<dbReference type="InterPro" id="IPR050314">
    <property type="entry name" value="Glycosyl_Hydrlase_18"/>
</dbReference>
<dbReference type="VEuPathDB" id="VectorBase:BGLB029695"/>
<dbReference type="PANTHER" id="PTHR11177:SF317">
    <property type="entry name" value="CHITINASE 12-RELATED"/>
    <property type="match status" value="1"/>
</dbReference>
<reference evidence="7" key="1">
    <citation type="submission" date="2020-05" db="UniProtKB">
        <authorList>
            <consortium name="EnsemblMetazoa"/>
        </authorList>
    </citation>
    <scope>IDENTIFICATION</scope>
    <source>
        <strain evidence="7">BB02</strain>
    </source>
</reference>
<dbReference type="GO" id="GO:0008061">
    <property type="term" value="F:chitin binding"/>
    <property type="evidence" value="ECO:0007669"/>
    <property type="project" value="InterPro"/>
</dbReference>
<evidence type="ECO:0000256" key="1">
    <source>
        <dbReference type="ARBA" id="ARBA00022801"/>
    </source>
</evidence>
<evidence type="ECO:0000259" key="6">
    <source>
        <dbReference type="PROSITE" id="PS51910"/>
    </source>
</evidence>
<dbReference type="OrthoDB" id="76388at2759"/>
<keyword evidence="1 3" id="KW-0378">Hydrolase</keyword>
<dbReference type="STRING" id="6526.A0A2C9LCM4"/>
<dbReference type="PROSITE" id="PS01095">
    <property type="entry name" value="GH18_1"/>
    <property type="match status" value="1"/>
</dbReference>
<dbReference type="GO" id="GO:0006032">
    <property type="term" value="P:chitin catabolic process"/>
    <property type="evidence" value="ECO:0007669"/>
    <property type="project" value="UniProtKB-ARBA"/>
</dbReference>
<dbReference type="InterPro" id="IPR001579">
    <property type="entry name" value="Glyco_hydro_18_chit_AS"/>
</dbReference>
<dbReference type="VEuPathDB" id="VectorBase:BGLAX_036833"/>
<feature type="chain" id="PRO_5012948624" description="GH18 domain-containing protein" evidence="5">
    <location>
        <begin position="21"/>
        <end position="374"/>
    </location>
</feature>
<sequence>MILASFQVFLLIFINSPAAGFIRFCYFPGWAFNRNSSFARFDVKNVDPDICTHLVYAFGKIDPVTSLLTATNDTHYRLFTAMKSQNSELKTLLSLGGETDHGDGFVAASKDDAQAVRFASQTVTFLREYQFDGLDIDWEYPTGNTSVNFLRLLNSLRKSFDADSRSPKLLLTIAAPVGTFIPYFNNSEIYRLVDYASLMTYDFVDTRYSEVTNFNSPLYSRDNPTFNQEFSTNWTVSAYKNIGLPLNKMLVGVTGVGKWLVLNDTSRSEPGSPIVTRSLRNSSDYFVVGGMAYPEAKWAKSNGLAGIMMWSLDQDDFSGLGCQQGTYPLMKAVKRITETPRTETTSQSPNGGSNHQRYNVLHILSIVLVVITLL</sequence>
<dbReference type="GO" id="GO:0004568">
    <property type="term" value="F:chitinase activity"/>
    <property type="evidence" value="ECO:0007669"/>
    <property type="project" value="UniProtKB-ARBA"/>
</dbReference>
<dbReference type="InterPro" id="IPR011583">
    <property type="entry name" value="Chitinase_II/V-like_cat"/>
</dbReference>
<dbReference type="KEGG" id="bgt:106079445"/>